<dbReference type="PANTHER" id="PTHR43591">
    <property type="entry name" value="METHYLTRANSFERASE"/>
    <property type="match status" value="1"/>
</dbReference>
<dbReference type="AlphaFoldDB" id="A0A917CGR1"/>
<evidence type="ECO:0000313" key="2">
    <source>
        <dbReference type="EMBL" id="GGF87274.1"/>
    </source>
</evidence>
<evidence type="ECO:0000259" key="1">
    <source>
        <dbReference type="Pfam" id="PF08241"/>
    </source>
</evidence>
<comment type="caution">
    <text evidence="2">The sequence shown here is derived from an EMBL/GenBank/DDBJ whole genome shotgun (WGS) entry which is preliminary data.</text>
</comment>
<dbReference type="InterPro" id="IPR029063">
    <property type="entry name" value="SAM-dependent_MTases_sf"/>
</dbReference>
<proteinExistence type="predicted"/>
<sequence length="205" mass="24187">MLIDDFKIKLNIGAGRTNIEGFTNIDISDQADISLNLSEEPLPFEDNSVDLIFSHHTLEHIPNYLFALSEIYRVLKHNGVFLLGVPYVTLTEYNLVNPYHLHHFNEHSFSFFDPSKLKGSAMEKNQIIFEKVFHRFHYMGWFKHCPSFFRNWCRRHLFNVVKKIDFGLIAIKNHEEKNPPDSSDMKAWFDICLKSRKRNKAKTNR</sequence>
<dbReference type="GO" id="GO:0008757">
    <property type="term" value="F:S-adenosylmethionine-dependent methyltransferase activity"/>
    <property type="evidence" value="ECO:0007669"/>
    <property type="project" value="InterPro"/>
</dbReference>
<reference evidence="2" key="1">
    <citation type="journal article" date="2014" name="Int. J. Syst. Evol. Microbiol.">
        <title>Complete genome sequence of Corynebacterium casei LMG S-19264T (=DSM 44701T), isolated from a smear-ripened cheese.</title>
        <authorList>
            <consortium name="US DOE Joint Genome Institute (JGI-PGF)"/>
            <person name="Walter F."/>
            <person name="Albersmeier A."/>
            <person name="Kalinowski J."/>
            <person name="Ruckert C."/>
        </authorList>
    </citation>
    <scope>NUCLEOTIDE SEQUENCE</scope>
    <source>
        <strain evidence="2">CGMCC 1.12181</strain>
    </source>
</reference>
<protein>
    <recommendedName>
        <fullName evidence="1">Methyltransferase type 11 domain-containing protein</fullName>
    </recommendedName>
</protein>
<dbReference type="RefSeq" id="WP_188364140.1">
    <property type="nucleotide sequence ID" value="NZ_BAABJF010000032.1"/>
</dbReference>
<feature type="domain" description="Methyltransferase type 11" evidence="1">
    <location>
        <begin position="40"/>
        <end position="82"/>
    </location>
</feature>
<reference evidence="2" key="2">
    <citation type="submission" date="2020-09" db="EMBL/GenBank/DDBJ databases">
        <authorList>
            <person name="Sun Q."/>
            <person name="Zhou Y."/>
        </authorList>
    </citation>
    <scope>NUCLEOTIDE SEQUENCE</scope>
    <source>
        <strain evidence="2">CGMCC 1.12181</strain>
    </source>
</reference>
<organism evidence="2 3">
    <name type="scientific">Marinicella pacifica</name>
    <dbReference type="NCBI Taxonomy" id="1171543"/>
    <lineage>
        <taxon>Bacteria</taxon>
        <taxon>Pseudomonadati</taxon>
        <taxon>Pseudomonadota</taxon>
        <taxon>Gammaproteobacteria</taxon>
        <taxon>Lysobacterales</taxon>
        <taxon>Marinicellaceae</taxon>
        <taxon>Marinicella</taxon>
    </lineage>
</organism>
<dbReference type="SUPFAM" id="SSF53335">
    <property type="entry name" value="S-adenosyl-L-methionine-dependent methyltransferases"/>
    <property type="match status" value="1"/>
</dbReference>
<keyword evidence="3" id="KW-1185">Reference proteome</keyword>
<dbReference type="CDD" id="cd02440">
    <property type="entry name" value="AdoMet_MTases"/>
    <property type="match status" value="1"/>
</dbReference>
<accession>A0A917CGR1</accession>
<dbReference type="PANTHER" id="PTHR43591:SF110">
    <property type="entry name" value="RHODANESE DOMAIN-CONTAINING PROTEIN"/>
    <property type="match status" value="1"/>
</dbReference>
<dbReference type="EMBL" id="BMEO01000002">
    <property type="protein sequence ID" value="GGF87274.1"/>
    <property type="molecule type" value="Genomic_DNA"/>
</dbReference>
<dbReference type="InterPro" id="IPR013216">
    <property type="entry name" value="Methyltransf_11"/>
</dbReference>
<gene>
    <name evidence="2" type="ORF">GCM10011365_05430</name>
</gene>
<dbReference type="Proteomes" id="UP000605253">
    <property type="component" value="Unassembled WGS sequence"/>
</dbReference>
<dbReference type="Gene3D" id="3.40.50.150">
    <property type="entry name" value="Vaccinia Virus protein VP39"/>
    <property type="match status" value="1"/>
</dbReference>
<name>A0A917CGR1_9GAMM</name>
<evidence type="ECO:0000313" key="3">
    <source>
        <dbReference type="Proteomes" id="UP000605253"/>
    </source>
</evidence>
<dbReference type="Pfam" id="PF08241">
    <property type="entry name" value="Methyltransf_11"/>
    <property type="match status" value="1"/>
</dbReference>